<keyword evidence="5" id="KW-0804">Transcription</keyword>
<dbReference type="PROSITE" id="PS00463">
    <property type="entry name" value="ZN2_CY6_FUNGAL_1"/>
    <property type="match status" value="1"/>
</dbReference>
<dbReference type="PANTHER" id="PTHR47171:SF3">
    <property type="entry name" value="FARA-RELATED"/>
    <property type="match status" value="1"/>
</dbReference>
<evidence type="ECO:0000256" key="4">
    <source>
        <dbReference type="ARBA" id="ARBA00023125"/>
    </source>
</evidence>
<evidence type="ECO:0000256" key="7">
    <source>
        <dbReference type="SAM" id="MobiDB-lite"/>
    </source>
</evidence>
<proteinExistence type="predicted"/>
<feature type="domain" description="Zn(2)-C6 fungal-type" evidence="8">
    <location>
        <begin position="16"/>
        <end position="47"/>
    </location>
</feature>
<gene>
    <name evidence="9" type="ORF">BDW59DRAFT_166095</name>
</gene>
<keyword evidence="3" id="KW-0805">Transcription regulation</keyword>
<dbReference type="SMART" id="SM00906">
    <property type="entry name" value="Fungal_trans"/>
    <property type="match status" value="1"/>
</dbReference>
<keyword evidence="6" id="KW-0539">Nucleus</keyword>
<dbReference type="InterPro" id="IPR036864">
    <property type="entry name" value="Zn2-C6_fun-type_DNA-bd_sf"/>
</dbReference>
<keyword evidence="2" id="KW-0862">Zinc</keyword>
<evidence type="ECO:0000313" key="9">
    <source>
        <dbReference type="EMBL" id="KAL2817060.1"/>
    </source>
</evidence>
<organism evidence="9 10">
    <name type="scientific">Aspergillus cavernicola</name>
    <dbReference type="NCBI Taxonomy" id="176166"/>
    <lineage>
        <taxon>Eukaryota</taxon>
        <taxon>Fungi</taxon>
        <taxon>Dikarya</taxon>
        <taxon>Ascomycota</taxon>
        <taxon>Pezizomycotina</taxon>
        <taxon>Eurotiomycetes</taxon>
        <taxon>Eurotiomycetidae</taxon>
        <taxon>Eurotiales</taxon>
        <taxon>Aspergillaceae</taxon>
        <taxon>Aspergillus</taxon>
        <taxon>Aspergillus subgen. Nidulantes</taxon>
    </lineage>
</organism>
<name>A0ABR4HNL0_9EURO</name>
<keyword evidence="1" id="KW-0479">Metal-binding</keyword>
<accession>A0ABR4HNL0</accession>
<dbReference type="Gene3D" id="4.10.240.10">
    <property type="entry name" value="Zn(2)-C6 fungal-type DNA-binding domain"/>
    <property type="match status" value="1"/>
</dbReference>
<dbReference type="PANTHER" id="PTHR47171">
    <property type="entry name" value="FARA-RELATED"/>
    <property type="match status" value="1"/>
</dbReference>
<dbReference type="Pfam" id="PF04082">
    <property type="entry name" value="Fungal_trans"/>
    <property type="match status" value="1"/>
</dbReference>
<comment type="caution">
    <text evidence="9">The sequence shown here is derived from an EMBL/GenBank/DDBJ whole genome shotgun (WGS) entry which is preliminary data.</text>
</comment>
<evidence type="ECO:0000259" key="8">
    <source>
        <dbReference type="PROSITE" id="PS50048"/>
    </source>
</evidence>
<dbReference type="CDD" id="cd00067">
    <property type="entry name" value="GAL4"/>
    <property type="match status" value="1"/>
</dbReference>
<sequence>MPDHQSNSRSQRAGPACGNCHIRKVKCDLAVRGTPACTRCLESNLDCQPKPRARRHISRVISIPSTSSRAVANDRASGEIPSPGLAQNQQAPGEENDSPPQSPSSLPTQESLAEVTRTFGSLGLGDQPRALSVAGVNNISKQSSILVDFLSQDFSLGNINDYQVTFIDNYSTIARILAQEFGRGFTDDVYHHRDAPFIKRSQGGIPRSLTSAEQAVLELQGAFILPGQRIADSFIAAFFDRLHPLLPVIDRFEFMKNYYSIGTRNSDLSLLLLQSVLLSGSTVYRHPDLKLPTTEVSWKLYMRAKALIENRFEQDRLTLVQAHLLISTFACDSCDDTIQNMWLSVGAAVRIAQGLGMHRALGKANVRPSMCRRWKLTWWTLFIHDTLCSFEWGRPRAINLADSDVEPLSSVDFQPEEAGSLPSTEHTEMFIALCNLCHIISGWLDLLRPGVARQGTPESRISNIRCQVTLLAQWFESLPPVLAAATSLWSATLHIVYHAAMLRFTAMLPRQTELVYDAATQISRISEDLQQRNLLTSLWQFGIHEIDLAMGQQARRANSRSQSEREIGLNSLRSGLPVLRQLCDRSSVAVQGTEFYEHLIQRLERQTPQDEHGNWDFQGQGAISSNEGWAQEATPSYFFSNTGDWSYEVVGTDLMIFPDMEPQHFGHI</sequence>
<dbReference type="CDD" id="cd12148">
    <property type="entry name" value="fungal_TF_MHR"/>
    <property type="match status" value="1"/>
</dbReference>
<dbReference type="Proteomes" id="UP001610335">
    <property type="component" value="Unassembled WGS sequence"/>
</dbReference>
<reference evidence="9 10" key="1">
    <citation type="submission" date="2024-07" db="EMBL/GenBank/DDBJ databases">
        <title>Section-level genome sequencing and comparative genomics of Aspergillus sections Usti and Cavernicolus.</title>
        <authorList>
            <consortium name="Lawrence Berkeley National Laboratory"/>
            <person name="Nybo J.L."/>
            <person name="Vesth T.C."/>
            <person name="Theobald S."/>
            <person name="Frisvad J.C."/>
            <person name="Larsen T.O."/>
            <person name="Kjaerboelling I."/>
            <person name="Rothschild-Mancinelli K."/>
            <person name="Lyhne E.K."/>
            <person name="Kogle M.E."/>
            <person name="Barry K."/>
            <person name="Clum A."/>
            <person name="Na H."/>
            <person name="Ledsgaard L."/>
            <person name="Lin J."/>
            <person name="Lipzen A."/>
            <person name="Kuo A."/>
            <person name="Riley R."/>
            <person name="Mondo S."/>
            <person name="LaButti K."/>
            <person name="Haridas S."/>
            <person name="Pangalinan J."/>
            <person name="Salamov A.A."/>
            <person name="Simmons B.A."/>
            <person name="Magnuson J.K."/>
            <person name="Chen J."/>
            <person name="Drula E."/>
            <person name="Henrissat B."/>
            <person name="Wiebenga A."/>
            <person name="Lubbers R.J."/>
            <person name="Gomes A.C."/>
            <person name="Makela M.R."/>
            <person name="Stajich J."/>
            <person name="Grigoriev I.V."/>
            <person name="Mortensen U.H."/>
            <person name="De vries R.P."/>
            <person name="Baker S.E."/>
            <person name="Andersen M.R."/>
        </authorList>
    </citation>
    <scope>NUCLEOTIDE SEQUENCE [LARGE SCALE GENOMIC DNA]</scope>
    <source>
        <strain evidence="9 10">CBS 600.67</strain>
    </source>
</reference>
<dbReference type="InterPro" id="IPR007219">
    <property type="entry name" value="XnlR_reg_dom"/>
</dbReference>
<evidence type="ECO:0000256" key="5">
    <source>
        <dbReference type="ARBA" id="ARBA00023163"/>
    </source>
</evidence>
<evidence type="ECO:0000313" key="10">
    <source>
        <dbReference type="Proteomes" id="UP001610335"/>
    </source>
</evidence>
<dbReference type="PROSITE" id="PS50048">
    <property type="entry name" value="ZN2_CY6_FUNGAL_2"/>
    <property type="match status" value="1"/>
</dbReference>
<keyword evidence="4" id="KW-0238">DNA-binding</keyword>
<dbReference type="SMART" id="SM00066">
    <property type="entry name" value="GAL4"/>
    <property type="match status" value="1"/>
</dbReference>
<dbReference type="InterPro" id="IPR052073">
    <property type="entry name" value="Amide_Lactam_Regulators"/>
</dbReference>
<evidence type="ECO:0000256" key="1">
    <source>
        <dbReference type="ARBA" id="ARBA00022723"/>
    </source>
</evidence>
<dbReference type="InterPro" id="IPR001138">
    <property type="entry name" value="Zn2Cys6_DnaBD"/>
</dbReference>
<dbReference type="SUPFAM" id="SSF57701">
    <property type="entry name" value="Zn2/Cys6 DNA-binding domain"/>
    <property type="match status" value="1"/>
</dbReference>
<evidence type="ECO:0000256" key="6">
    <source>
        <dbReference type="ARBA" id="ARBA00023242"/>
    </source>
</evidence>
<keyword evidence="10" id="KW-1185">Reference proteome</keyword>
<dbReference type="EMBL" id="JBFXLS010000095">
    <property type="protein sequence ID" value="KAL2817060.1"/>
    <property type="molecule type" value="Genomic_DNA"/>
</dbReference>
<evidence type="ECO:0000256" key="2">
    <source>
        <dbReference type="ARBA" id="ARBA00022833"/>
    </source>
</evidence>
<dbReference type="Pfam" id="PF00172">
    <property type="entry name" value="Zn_clus"/>
    <property type="match status" value="1"/>
</dbReference>
<evidence type="ECO:0000256" key="3">
    <source>
        <dbReference type="ARBA" id="ARBA00023015"/>
    </source>
</evidence>
<feature type="region of interest" description="Disordered" evidence="7">
    <location>
        <begin position="58"/>
        <end position="111"/>
    </location>
</feature>
<protein>
    <submittedName>
        <fullName evidence="9">Fungal-specific transcription factor domain-containing protein</fullName>
    </submittedName>
</protein>